<sequence>MSQYFPTQPNFPWSTPSRTRPGTVRIGDAERDQAVAVLSDHFVAGRLTQEEFEDRSDQATRARYSADLVPLFEDLPDQRAVQPGVPSWSPALRGGQQRFRPGPPFFFLAPLLMIGLLVATIAVAGPWILWFLFWIALFAGPLNHHHRRRRHHPYRR</sequence>
<protein>
    <submittedName>
        <fullName evidence="3">Uncharacterized protein DUF1707</fullName>
    </submittedName>
</protein>
<dbReference type="Proteomes" id="UP000318380">
    <property type="component" value="Unassembled WGS sequence"/>
</dbReference>
<dbReference type="RefSeq" id="WP_145801970.1">
    <property type="nucleotide sequence ID" value="NZ_VIVK01000001.1"/>
</dbReference>
<evidence type="ECO:0000313" key="3">
    <source>
        <dbReference type="EMBL" id="TWD79123.1"/>
    </source>
</evidence>
<proteinExistence type="predicted"/>
<dbReference type="Pfam" id="PF08044">
    <property type="entry name" value="DUF1707"/>
    <property type="match status" value="1"/>
</dbReference>
<evidence type="ECO:0000313" key="4">
    <source>
        <dbReference type="Proteomes" id="UP000318380"/>
    </source>
</evidence>
<comment type="caution">
    <text evidence="3">The sequence shown here is derived from an EMBL/GenBank/DDBJ whole genome shotgun (WGS) entry which is preliminary data.</text>
</comment>
<gene>
    <name evidence="3" type="ORF">FB561_0178</name>
</gene>
<accession>A0A561BJT2</accession>
<name>A0A561BJT2_9ACTN</name>
<dbReference type="OrthoDB" id="3534574at2"/>
<organism evidence="3 4">
    <name type="scientific">Kribbella amoyensis</name>
    <dbReference type="NCBI Taxonomy" id="996641"/>
    <lineage>
        <taxon>Bacteria</taxon>
        <taxon>Bacillati</taxon>
        <taxon>Actinomycetota</taxon>
        <taxon>Actinomycetes</taxon>
        <taxon>Propionibacteriales</taxon>
        <taxon>Kribbellaceae</taxon>
        <taxon>Kribbella</taxon>
    </lineage>
</organism>
<feature type="domain" description="DUF1707" evidence="2">
    <location>
        <begin position="24"/>
        <end position="76"/>
    </location>
</feature>
<evidence type="ECO:0000256" key="1">
    <source>
        <dbReference type="SAM" id="MobiDB-lite"/>
    </source>
</evidence>
<keyword evidence="4" id="KW-1185">Reference proteome</keyword>
<reference evidence="3 4" key="1">
    <citation type="submission" date="2019-06" db="EMBL/GenBank/DDBJ databases">
        <title>Sequencing the genomes of 1000 actinobacteria strains.</title>
        <authorList>
            <person name="Klenk H.-P."/>
        </authorList>
    </citation>
    <scope>NUCLEOTIDE SEQUENCE [LARGE SCALE GENOMIC DNA]</scope>
    <source>
        <strain evidence="3 4">DSM 24683</strain>
    </source>
</reference>
<feature type="region of interest" description="Disordered" evidence="1">
    <location>
        <begin position="1"/>
        <end position="20"/>
    </location>
</feature>
<dbReference type="AlphaFoldDB" id="A0A561BJT2"/>
<evidence type="ECO:0000259" key="2">
    <source>
        <dbReference type="Pfam" id="PF08044"/>
    </source>
</evidence>
<dbReference type="InterPro" id="IPR012551">
    <property type="entry name" value="DUF1707_SHOCT-like"/>
</dbReference>
<dbReference type="EMBL" id="VIVK01000001">
    <property type="protein sequence ID" value="TWD79123.1"/>
    <property type="molecule type" value="Genomic_DNA"/>
</dbReference>